<evidence type="ECO:0000256" key="3">
    <source>
        <dbReference type="ARBA" id="ARBA00023180"/>
    </source>
</evidence>
<dbReference type="Pfam" id="PF00884">
    <property type="entry name" value="Sulfatase"/>
    <property type="match status" value="1"/>
</dbReference>
<dbReference type="PROSITE" id="PS50082">
    <property type="entry name" value="WD_REPEATS_2"/>
    <property type="match status" value="1"/>
</dbReference>
<keyword evidence="3" id="KW-0325">Glycoprotein</keyword>
<evidence type="ECO:0000256" key="5">
    <source>
        <dbReference type="SAM" id="MobiDB-lite"/>
    </source>
</evidence>
<evidence type="ECO:0000256" key="1">
    <source>
        <dbReference type="ARBA" id="ARBA00022723"/>
    </source>
</evidence>
<dbReference type="InterPro" id="IPR017850">
    <property type="entry name" value="Alkaline_phosphatase_core_sf"/>
</dbReference>
<proteinExistence type="predicted"/>
<feature type="region of interest" description="Disordered" evidence="5">
    <location>
        <begin position="1"/>
        <end position="65"/>
    </location>
</feature>
<feature type="compositionally biased region" description="Gly residues" evidence="5">
    <location>
        <begin position="9"/>
        <end position="25"/>
    </location>
</feature>
<dbReference type="PROSITE" id="PS50294">
    <property type="entry name" value="WD_REPEATS_REGION"/>
    <property type="match status" value="1"/>
</dbReference>
<dbReference type="SUPFAM" id="SSF50978">
    <property type="entry name" value="WD40 repeat-like"/>
    <property type="match status" value="1"/>
</dbReference>
<dbReference type="InterPro" id="IPR047115">
    <property type="entry name" value="ARSB"/>
</dbReference>
<evidence type="ECO:0000256" key="2">
    <source>
        <dbReference type="ARBA" id="ARBA00022837"/>
    </source>
</evidence>
<organism evidence="7 8">
    <name type="scientific">Aureococcus anophagefferens</name>
    <name type="common">Harmful bloom alga</name>
    <dbReference type="NCBI Taxonomy" id="44056"/>
    <lineage>
        <taxon>Eukaryota</taxon>
        <taxon>Sar</taxon>
        <taxon>Stramenopiles</taxon>
        <taxon>Ochrophyta</taxon>
        <taxon>Pelagophyceae</taxon>
        <taxon>Pelagomonadales</taxon>
        <taxon>Pelagomonadaceae</taxon>
        <taxon>Aureococcus</taxon>
    </lineage>
</organism>
<dbReference type="Gene3D" id="2.130.10.10">
    <property type="entry name" value="YVTN repeat-like/Quinoprotein amine dehydrogenase"/>
    <property type="match status" value="1"/>
</dbReference>
<dbReference type="Gene3D" id="3.30.1120.10">
    <property type="match status" value="1"/>
</dbReference>
<dbReference type="Proteomes" id="UP001363151">
    <property type="component" value="Unassembled WGS sequence"/>
</dbReference>
<reference evidence="7 8" key="1">
    <citation type="submission" date="2024-03" db="EMBL/GenBank/DDBJ databases">
        <title>Aureococcus anophagefferens CCMP1851 and Kratosvirus quantuckense: Draft genome of a second virus-susceptible host strain in the model system.</title>
        <authorList>
            <person name="Chase E."/>
            <person name="Truchon A.R."/>
            <person name="Schepens W."/>
            <person name="Wilhelm S.W."/>
        </authorList>
    </citation>
    <scope>NUCLEOTIDE SEQUENCE [LARGE SCALE GENOMIC DNA]</scope>
    <source>
        <strain evidence="7 8">CCMP1851</strain>
    </source>
</reference>
<dbReference type="Gene3D" id="3.40.720.10">
    <property type="entry name" value="Alkaline Phosphatase, subunit A"/>
    <property type="match status" value="2"/>
</dbReference>
<keyword evidence="8" id="KW-1185">Reference proteome</keyword>
<feature type="compositionally biased region" description="Low complexity" evidence="5">
    <location>
        <begin position="26"/>
        <end position="47"/>
    </location>
</feature>
<dbReference type="SMART" id="SM00320">
    <property type="entry name" value="WD40"/>
    <property type="match status" value="3"/>
</dbReference>
<accession>A0ABR1FN22</accession>
<protein>
    <submittedName>
        <fullName evidence="7">Type I phosphodiesterase / nucleotide pyrophosphatase</fullName>
    </submittedName>
</protein>
<comment type="caution">
    <text evidence="7">The sequence shown here is derived from an EMBL/GenBank/DDBJ whole genome shotgun (WGS) entry which is preliminary data.</text>
</comment>
<dbReference type="InterPro" id="IPR000917">
    <property type="entry name" value="Sulfatase_N"/>
</dbReference>
<feature type="domain" description="Sulfatase N-terminal" evidence="6">
    <location>
        <begin position="341"/>
        <end position="480"/>
    </location>
</feature>
<dbReference type="SUPFAM" id="SSF53649">
    <property type="entry name" value="Alkaline phosphatase-like"/>
    <property type="match status" value="1"/>
</dbReference>
<evidence type="ECO:0000313" key="7">
    <source>
        <dbReference type="EMBL" id="KAK7233847.1"/>
    </source>
</evidence>
<keyword evidence="4" id="KW-0853">WD repeat</keyword>
<gene>
    <name evidence="7" type="ORF">SO694_00100095</name>
</gene>
<dbReference type="InterPro" id="IPR036322">
    <property type="entry name" value="WD40_repeat_dom_sf"/>
</dbReference>
<keyword evidence="1" id="KW-0479">Metal-binding</keyword>
<keyword evidence="2" id="KW-0106">Calcium</keyword>
<dbReference type="InterPro" id="IPR001680">
    <property type="entry name" value="WD40_rpt"/>
</dbReference>
<dbReference type="Pfam" id="PF00400">
    <property type="entry name" value="WD40"/>
    <property type="match status" value="1"/>
</dbReference>
<evidence type="ECO:0000313" key="8">
    <source>
        <dbReference type="Proteomes" id="UP001363151"/>
    </source>
</evidence>
<dbReference type="PANTHER" id="PTHR10342">
    <property type="entry name" value="ARYLSULFATASE"/>
    <property type="match status" value="1"/>
</dbReference>
<evidence type="ECO:0000259" key="6">
    <source>
        <dbReference type="Pfam" id="PF00884"/>
    </source>
</evidence>
<dbReference type="InterPro" id="IPR015943">
    <property type="entry name" value="WD40/YVTN_repeat-like_dom_sf"/>
</dbReference>
<evidence type="ECO:0000256" key="4">
    <source>
        <dbReference type="PROSITE-ProRule" id="PRU00221"/>
    </source>
</evidence>
<name>A0ABR1FN22_AURAN</name>
<dbReference type="PANTHER" id="PTHR10342:SF274">
    <property type="entry name" value="ARYLSULFATASE B"/>
    <property type="match status" value="1"/>
</dbReference>
<sequence>MSNNRRRGGGGGYGGRNNNRFGGGSNNNNSSFGGRNNNNSNRSHNSGYQGSNHAEQPDNASGGVYVFTGSKDGHWRMWDAQTWSLTQDVQMEGEIHALEVGAGHLVCGYEGPTPAIPASTSAWSRVEPGQPGGALRLQDVGAAALRAPAARLLLQDEGRRARGLHGRPGGGIHCWGFDAATGGFALKCKLEGHVRSVTSLALFASGGNFLLSGSMDRTLRIWSIDDPRAKCAGMLSKNNDGHAEAITAVCPLTMGDAKYFVSGSMDAHLKPTMAYGAVEAPRGAAHRPLLRMLGFFGLSVAGVLSMFLVEGRLKAPAAAAAFALDAEVDLTMDASAESRPPNIVLITLDDVGLNDLGFMSTDLKGVTPRMDAMASQGIRLTNYYGQSLCTPARTALMSGKFGHRTGVEDALAFELAFNSNFSVPLRHKLLPAHLKDAGYATYGVGKWNVGFCNDAYLPTSRGFDRFLGYHSSGVDYYAWTVPALWIGAYSQDMGGVAAVDMLNMTAAGDGASTYEAAAPPETRDGLPNYYGSALSGRGAARARGAPADAAGHAPVPLFSGSNYPYMGGKKTFYEGGVHLPAFVWANDASGLMAAPGARTAALQGVRGSSFAGLMHHVDWVATLSSVAGRADHDFIDADYDSVDQYAALLSGERADRYRPLYLTLRANPTVVVDDGYKVLYRARKSAAVAPDGVDADSCDAFHNVAEIEKQYFNLKRDPYEENNTFTDSPALHEVVLKTAAEVYADEANHPSPPFSRPDGRVRGDIEVAFEAYGNALVPWGCEAPTTKNSLFLLM</sequence>
<dbReference type="EMBL" id="JBBJCI010000355">
    <property type="protein sequence ID" value="KAK7233847.1"/>
    <property type="molecule type" value="Genomic_DNA"/>
</dbReference>
<feature type="repeat" description="WD" evidence="4">
    <location>
        <begin position="190"/>
        <end position="225"/>
    </location>
</feature>